<proteinExistence type="predicted"/>
<dbReference type="RefSeq" id="WP_311020557.1">
    <property type="nucleotide sequence ID" value="NZ_JAUHGG010000003.1"/>
</dbReference>
<dbReference type="EMBL" id="JAUHGG010000003">
    <property type="protein sequence ID" value="MDS1821643.1"/>
    <property type="molecule type" value="Genomic_DNA"/>
</dbReference>
<comment type="caution">
    <text evidence="1">The sequence shown here is derived from an EMBL/GenBank/DDBJ whole genome shotgun (WGS) entry which is preliminary data.</text>
</comment>
<sequence length="153" mass="18125">MKFTAEEVQDYIDNLVEKYKYRKLPKAVSEEARRIYHSSMPDWCSMDGDDKAVLCTKSGTIVARGYIRVVVGDYGAYVEFSRSQAVRESICGKKGQEYRYRDPNFVNSVKYFWYTAKDNSDVKIYFQQKKVTYADYLPERFYISPFELEVWKE</sequence>
<reference evidence="1" key="1">
    <citation type="submission" date="2023-06" db="EMBL/GenBank/DDBJ databases">
        <title>Genomic Diversity of Vibrio spp. and Metagenomic Analysis of Pathogens in Florida Gulf Coastal Waters Following Hurricane Ian.</title>
        <authorList>
            <person name="Brumfield K.D."/>
        </authorList>
    </citation>
    <scope>NUCLEOTIDE SEQUENCE</scope>
    <source>
        <strain evidence="1">WBS2B-138</strain>
    </source>
</reference>
<organism evidence="1 2">
    <name type="scientific">Vibrio parahaemolyticus</name>
    <dbReference type="NCBI Taxonomy" id="670"/>
    <lineage>
        <taxon>Bacteria</taxon>
        <taxon>Pseudomonadati</taxon>
        <taxon>Pseudomonadota</taxon>
        <taxon>Gammaproteobacteria</taxon>
        <taxon>Vibrionales</taxon>
        <taxon>Vibrionaceae</taxon>
        <taxon>Vibrio</taxon>
    </lineage>
</organism>
<gene>
    <name evidence="1" type="ORF">QX249_13295</name>
</gene>
<name>A0AAW8PZE8_VIBPH</name>
<evidence type="ECO:0000313" key="1">
    <source>
        <dbReference type="EMBL" id="MDS1821643.1"/>
    </source>
</evidence>
<accession>A0AAW8PZE8</accession>
<protein>
    <submittedName>
        <fullName evidence="1">Uncharacterized protein</fullName>
    </submittedName>
</protein>
<dbReference type="Proteomes" id="UP001253193">
    <property type="component" value="Unassembled WGS sequence"/>
</dbReference>
<dbReference type="AlphaFoldDB" id="A0AAW8PZE8"/>
<evidence type="ECO:0000313" key="2">
    <source>
        <dbReference type="Proteomes" id="UP001253193"/>
    </source>
</evidence>